<feature type="transmembrane region" description="Helical" evidence="10">
    <location>
        <begin position="486"/>
        <end position="505"/>
    </location>
</feature>
<evidence type="ECO:0000256" key="9">
    <source>
        <dbReference type="SAM" id="MobiDB-lite"/>
    </source>
</evidence>
<dbReference type="AlphaFoldDB" id="A0AA43QH13"/>
<comment type="similarity">
    <text evidence="2 8">Belongs to the purine-cytosine permease (2.A.39) family.</text>
</comment>
<dbReference type="PIRSF" id="PIRSF002744">
    <property type="entry name" value="Pur-cyt_permease"/>
    <property type="match status" value="1"/>
</dbReference>
<comment type="subcellular location">
    <subcellularLocation>
        <location evidence="1">Membrane</location>
        <topology evidence="1">Multi-pass membrane protein</topology>
    </subcellularLocation>
</comment>
<gene>
    <name evidence="11" type="primary">TPN1_2</name>
    <name evidence="11" type="ORF">OHK93_005616</name>
</gene>
<proteinExistence type="inferred from homology"/>
<dbReference type="InterPro" id="IPR001248">
    <property type="entry name" value="Pur-cyt_permease"/>
</dbReference>
<evidence type="ECO:0000256" key="1">
    <source>
        <dbReference type="ARBA" id="ARBA00004141"/>
    </source>
</evidence>
<dbReference type="Pfam" id="PF02133">
    <property type="entry name" value="Transp_cyt_pur"/>
    <property type="match status" value="1"/>
</dbReference>
<feature type="transmembrane region" description="Helical" evidence="10">
    <location>
        <begin position="176"/>
        <end position="197"/>
    </location>
</feature>
<dbReference type="GO" id="GO:0000329">
    <property type="term" value="C:fungal-type vacuole membrane"/>
    <property type="evidence" value="ECO:0007669"/>
    <property type="project" value="TreeGrafter"/>
</dbReference>
<dbReference type="GO" id="GO:0022857">
    <property type="term" value="F:transmembrane transporter activity"/>
    <property type="evidence" value="ECO:0007669"/>
    <property type="project" value="InterPro"/>
</dbReference>
<feature type="transmembrane region" description="Helical" evidence="10">
    <location>
        <begin position="443"/>
        <end position="466"/>
    </location>
</feature>
<dbReference type="PANTHER" id="PTHR31806:SF8">
    <property type="entry name" value="TRANSPORTER, PUTATIVE (AFU_ORTHOLOGUE AFUA_2G03000)-RELATED"/>
    <property type="match status" value="1"/>
</dbReference>
<protein>
    <submittedName>
        <fullName evidence="11">Vitamin B6 transporter</fullName>
    </submittedName>
</protein>
<feature type="transmembrane region" description="Helical" evidence="10">
    <location>
        <begin position="401"/>
        <end position="422"/>
    </location>
</feature>
<name>A0AA43QH13_9LECA</name>
<dbReference type="Proteomes" id="UP001161017">
    <property type="component" value="Unassembled WGS sequence"/>
</dbReference>
<feature type="transmembrane region" description="Helical" evidence="10">
    <location>
        <begin position="377"/>
        <end position="395"/>
    </location>
</feature>
<sequence>MVLDLEKNAPVVETSSSSDSDKEIPPPIPVPHKLRVLNDKIEGLAGLEARGIVRVLPEERHGISWLEYAQVCVLWYSANITANNLVTGMLGPLLFDLGFVDSMLMATFGCLIGSAATAYMSIWGPQSGNRTMIVARYFMGYWPAKLTTVLNIIIMVGYGTLSTIIAGQILSAVSGGSMTIIVGIVVVALIGWVVAVFGMKVFHTYERYAAIPQTIVLLILCGVGAKYFNTNSPSVIPEGATSASITANRLSFFSLSLSVPLSWAGAASDFYVYYPESTSKRLVFLMTFIGLWVSFTFVNAIGVGLGSGTFINEDWNTAYGTSSGALILAGYSSLGGFGKFCAVVVALGVVSNNVPGCYAAALDCQVLGRFGKMIPRWVWVCFIILVEFVCSVAGRDHLFDIFTNFLALMGYWLAIFITIVLEEQLIFRRRFGFDWTKWEDQKYLPIGAAALTSFLIGWAGAIIGMFQAWYVGPVAVRVGDGYGADIGIWLGIAFALVTFAPLRWLELKKIGR</sequence>
<accession>A0AA43QH13</accession>
<feature type="transmembrane region" description="Helical" evidence="10">
    <location>
        <begin position="103"/>
        <end position="125"/>
    </location>
</feature>
<dbReference type="GO" id="GO:0005886">
    <property type="term" value="C:plasma membrane"/>
    <property type="evidence" value="ECO:0007669"/>
    <property type="project" value="TreeGrafter"/>
</dbReference>
<evidence type="ECO:0000256" key="2">
    <source>
        <dbReference type="ARBA" id="ARBA00008974"/>
    </source>
</evidence>
<feature type="transmembrane region" description="Helical" evidence="10">
    <location>
        <begin position="209"/>
        <end position="228"/>
    </location>
</feature>
<evidence type="ECO:0000256" key="10">
    <source>
        <dbReference type="SAM" id="Phobius"/>
    </source>
</evidence>
<evidence type="ECO:0000256" key="5">
    <source>
        <dbReference type="ARBA" id="ARBA00022692"/>
    </source>
</evidence>
<evidence type="ECO:0000313" key="11">
    <source>
        <dbReference type="EMBL" id="MDI1486388.1"/>
    </source>
</evidence>
<feature type="transmembrane region" description="Helical" evidence="10">
    <location>
        <begin position="325"/>
        <end position="350"/>
    </location>
</feature>
<evidence type="ECO:0000256" key="8">
    <source>
        <dbReference type="PIRNR" id="PIRNR002744"/>
    </source>
</evidence>
<evidence type="ECO:0000256" key="6">
    <source>
        <dbReference type="ARBA" id="ARBA00022989"/>
    </source>
</evidence>
<evidence type="ECO:0000256" key="7">
    <source>
        <dbReference type="ARBA" id="ARBA00023136"/>
    </source>
</evidence>
<dbReference type="GO" id="GO:0015851">
    <property type="term" value="P:nucleobase transport"/>
    <property type="evidence" value="ECO:0007669"/>
    <property type="project" value="UniProtKB-ARBA"/>
</dbReference>
<organism evidence="11 12">
    <name type="scientific">Ramalina farinacea</name>
    <dbReference type="NCBI Taxonomy" id="258253"/>
    <lineage>
        <taxon>Eukaryota</taxon>
        <taxon>Fungi</taxon>
        <taxon>Dikarya</taxon>
        <taxon>Ascomycota</taxon>
        <taxon>Pezizomycotina</taxon>
        <taxon>Lecanoromycetes</taxon>
        <taxon>OSLEUM clade</taxon>
        <taxon>Lecanoromycetidae</taxon>
        <taxon>Lecanorales</taxon>
        <taxon>Lecanorineae</taxon>
        <taxon>Ramalinaceae</taxon>
        <taxon>Ramalina</taxon>
    </lineage>
</organism>
<feature type="transmembrane region" description="Helical" evidence="10">
    <location>
        <begin position="282"/>
        <end position="305"/>
    </location>
</feature>
<dbReference type="InterPro" id="IPR026030">
    <property type="entry name" value="Pur-cyt_permease_Fcy2/21/22"/>
</dbReference>
<keyword evidence="3 8" id="KW-0813">Transport</keyword>
<dbReference type="EMBL" id="JAPUFD010000003">
    <property type="protein sequence ID" value="MDI1486388.1"/>
    <property type="molecule type" value="Genomic_DNA"/>
</dbReference>
<evidence type="ECO:0000313" key="12">
    <source>
        <dbReference type="Proteomes" id="UP001161017"/>
    </source>
</evidence>
<evidence type="ECO:0000256" key="4">
    <source>
        <dbReference type="ARBA" id="ARBA00022553"/>
    </source>
</evidence>
<feature type="transmembrane region" description="Helical" evidence="10">
    <location>
        <begin position="252"/>
        <end position="273"/>
    </location>
</feature>
<comment type="caution">
    <text evidence="11">The sequence shown here is derived from an EMBL/GenBank/DDBJ whole genome shotgun (WGS) entry which is preliminary data.</text>
</comment>
<keyword evidence="4" id="KW-0597">Phosphoprotein</keyword>
<dbReference type="PANTHER" id="PTHR31806">
    <property type="entry name" value="PURINE-CYTOSINE PERMEASE FCY2-RELATED"/>
    <property type="match status" value="1"/>
</dbReference>
<dbReference type="Gene3D" id="1.10.4160.10">
    <property type="entry name" value="Hydantoin permease"/>
    <property type="match status" value="1"/>
</dbReference>
<keyword evidence="7 8" id="KW-0472">Membrane</keyword>
<dbReference type="FunFam" id="1.10.4160.10:FF:000002">
    <property type="entry name" value="Purine-cytosine permease fcyB"/>
    <property type="match status" value="1"/>
</dbReference>
<keyword evidence="6 10" id="KW-1133">Transmembrane helix</keyword>
<feature type="region of interest" description="Disordered" evidence="9">
    <location>
        <begin position="1"/>
        <end position="26"/>
    </location>
</feature>
<keyword evidence="12" id="KW-1185">Reference proteome</keyword>
<feature type="transmembrane region" description="Helical" evidence="10">
    <location>
        <begin position="146"/>
        <end position="170"/>
    </location>
</feature>
<keyword evidence="5 10" id="KW-0812">Transmembrane</keyword>
<evidence type="ECO:0000256" key="3">
    <source>
        <dbReference type="ARBA" id="ARBA00022448"/>
    </source>
</evidence>
<reference evidence="11" key="1">
    <citation type="journal article" date="2023" name="Genome Biol. Evol.">
        <title>First Whole Genome Sequence and Flow Cytometry Genome Size Data for the Lichen-Forming Fungus Ramalina farinacea (Ascomycota).</title>
        <authorList>
            <person name="Llewellyn T."/>
            <person name="Mian S."/>
            <person name="Hill R."/>
            <person name="Leitch I.J."/>
            <person name="Gaya E."/>
        </authorList>
    </citation>
    <scope>NUCLEOTIDE SEQUENCE</scope>
    <source>
        <strain evidence="11">LIQ254RAFAR</strain>
    </source>
</reference>